<feature type="signal peptide" evidence="2">
    <location>
        <begin position="1"/>
        <end position="26"/>
    </location>
</feature>
<keyword evidence="5" id="KW-1185">Reference proteome</keyword>
<evidence type="ECO:0000313" key="4">
    <source>
        <dbReference type="EMBL" id="TCC98996.1"/>
    </source>
</evidence>
<dbReference type="PROSITE" id="PS52016">
    <property type="entry name" value="TONB_DEPENDENT_REC_3"/>
    <property type="match status" value="1"/>
</dbReference>
<dbReference type="GO" id="GO:0009279">
    <property type="term" value="C:cell outer membrane"/>
    <property type="evidence" value="ECO:0007669"/>
    <property type="project" value="UniProtKB-SubCell"/>
</dbReference>
<dbReference type="Gene3D" id="2.60.40.1120">
    <property type="entry name" value="Carboxypeptidase-like, regulatory domain"/>
    <property type="match status" value="1"/>
</dbReference>
<keyword evidence="1" id="KW-0813">Transport</keyword>
<dbReference type="InterPro" id="IPR037066">
    <property type="entry name" value="Plug_dom_sf"/>
</dbReference>
<dbReference type="SUPFAM" id="SSF49464">
    <property type="entry name" value="Carboxypeptidase regulatory domain-like"/>
    <property type="match status" value="1"/>
</dbReference>
<comment type="subcellular location">
    <subcellularLocation>
        <location evidence="1">Cell outer membrane</location>
        <topology evidence="1">Multi-pass membrane protein</topology>
    </subcellularLocation>
</comment>
<dbReference type="EMBL" id="SJSL01000006">
    <property type="protein sequence ID" value="TCC98996.1"/>
    <property type="molecule type" value="Genomic_DNA"/>
</dbReference>
<feature type="domain" description="TonB-dependent receptor plug" evidence="3">
    <location>
        <begin position="121"/>
        <end position="230"/>
    </location>
</feature>
<dbReference type="Proteomes" id="UP000293347">
    <property type="component" value="Unassembled WGS sequence"/>
</dbReference>
<dbReference type="InterPro" id="IPR039426">
    <property type="entry name" value="TonB-dep_rcpt-like"/>
</dbReference>
<evidence type="ECO:0000256" key="2">
    <source>
        <dbReference type="SAM" id="SignalP"/>
    </source>
</evidence>
<dbReference type="InterPro" id="IPR008969">
    <property type="entry name" value="CarboxyPept-like_regulatory"/>
</dbReference>
<dbReference type="Gene3D" id="2.170.130.10">
    <property type="entry name" value="TonB-dependent receptor, plug domain"/>
    <property type="match status" value="1"/>
</dbReference>
<dbReference type="InterPro" id="IPR023997">
    <property type="entry name" value="TonB-dep_OMP_SusC/RagA_CS"/>
</dbReference>
<evidence type="ECO:0000259" key="3">
    <source>
        <dbReference type="Pfam" id="PF07715"/>
    </source>
</evidence>
<dbReference type="AlphaFoldDB" id="A0A4V2MKP0"/>
<evidence type="ECO:0000313" key="5">
    <source>
        <dbReference type="Proteomes" id="UP000293347"/>
    </source>
</evidence>
<reference evidence="4 5" key="1">
    <citation type="submission" date="2019-02" db="EMBL/GenBank/DDBJ databases">
        <title>Pedobacter sp. RP-1-14 sp. nov., isolated from Arctic soil.</title>
        <authorList>
            <person name="Dahal R.H."/>
        </authorList>
    </citation>
    <scope>NUCLEOTIDE SEQUENCE [LARGE SCALE GENOMIC DNA]</scope>
    <source>
        <strain evidence="4 5">RP-1-14</strain>
    </source>
</reference>
<dbReference type="InterPro" id="IPR023996">
    <property type="entry name" value="TonB-dep_OMP_SusC/RagA"/>
</dbReference>
<dbReference type="OrthoDB" id="9768177at2"/>
<comment type="similarity">
    <text evidence="1">Belongs to the TonB-dependent receptor family.</text>
</comment>
<keyword evidence="1" id="KW-1134">Transmembrane beta strand</keyword>
<dbReference type="Pfam" id="PF13715">
    <property type="entry name" value="CarbopepD_reg_2"/>
    <property type="match status" value="1"/>
</dbReference>
<gene>
    <name evidence="4" type="ORF">EZ437_17845</name>
</gene>
<organism evidence="4 5">
    <name type="scientific">Pedobacter psychroterrae</name>
    <dbReference type="NCBI Taxonomy" id="2530453"/>
    <lineage>
        <taxon>Bacteria</taxon>
        <taxon>Pseudomonadati</taxon>
        <taxon>Bacteroidota</taxon>
        <taxon>Sphingobacteriia</taxon>
        <taxon>Sphingobacteriales</taxon>
        <taxon>Sphingobacteriaceae</taxon>
        <taxon>Pedobacter</taxon>
    </lineage>
</organism>
<accession>A0A4V2MKP0</accession>
<dbReference type="RefSeq" id="WP_131597427.1">
    <property type="nucleotide sequence ID" value="NZ_SJSL01000006.1"/>
</dbReference>
<comment type="caution">
    <text evidence="4">The sequence shown here is derived from an EMBL/GenBank/DDBJ whole genome shotgun (WGS) entry which is preliminary data.</text>
</comment>
<feature type="chain" id="PRO_5020892733" evidence="2">
    <location>
        <begin position="27"/>
        <end position="1020"/>
    </location>
</feature>
<proteinExistence type="inferred from homology"/>
<dbReference type="Pfam" id="PF07715">
    <property type="entry name" value="Plug"/>
    <property type="match status" value="1"/>
</dbReference>
<keyword evidence="2" id="KW-0732">Signal</keyword>
<dbReference type="SUPFAM" id="SSF56935">
    <property type="entry name" value="Porins"/>
    <property type="match status" value="1"/>
</dbReference>
<keyword evidence="1" id="KW-0998">Cell outer membrane</keyword>
<keyword evidence="1" id="KW-0472">Membrane</keyword>
<name>A0A4V2MKP0_9SPHI</name>
<protein>
    <submittedName>
        <fullName evidence="4">SusC/RagA family TonB-linked outer membrane protein</fullName>
    </submittedName>
</protein>
<keyword evidence="1" id="KW-0812">Transmembrane</keyword>
<dbReference type="NCBIfam" id="TIGR04057">
    <property type="entry name" value="SusC_RagA_signa"/>
    <property type="match status" value="1"/>
</dbReference>
<dbReference type="NCBIfam" id="TIGR04056">
    <property type="entry name" value="OMP_RagA_SusC"/>
    <property type="match status" value="1"/>
</dbReference>
<evidence type="ECO:0000256" key="1">
    <source>
        <dbReference type="PROSITE-ProRule" id="PRU01360"/>
    </source>
</evidence>
<sequence length="1020" mass="112968">MMNNLKINILAFTFVALICVWNKSSAQEVPIQIKGTVRDNHGRPIPGVTVNAGPARGTVTDNKGEYTLVKGDQPLTFSYNGYVTQKISTVEKEQLNITLQPDAHNRDEIVYLGYTAQRRGDVSGAVSTVSGEELERAPVANLTQTFPGRLAGLTAQEVSSELSRATTNLYVRGISAARGAGPLVMIDGIINSYNSNQTLDYISANEIESVTLLKDASTQALYGIQGANGILVITTKRGNKGDVQIKTTLDQAFQEVTTKPHFYNAAAYATMRNQAAVNDGQNKPFSDQQMEGYRSGTDERYPSTNWYDRYMENYASMQRAAINVTGGSDNVLFYSNLNFMHQGGQFITDQTEYNPNANNVWVNYRSNVDMKLNRYLKAFVRLSGNVKRERTPGAGNATVYSSLFQIPPTMYGPLSPDGKVLTTQNVASPTYGLLNRTGYVRHTVTNITSQFGLDLDMGFLTKGLTLNGTMAYQTNAVGSLSTREDYERFIRSGADDALTFIKKGDQNETPLAYSKTHSYYYHLTYNTALNYQRDFGKHNVGAMAYMFFQNLTRTETSSPGLLPYNRVSSGAEFNYGYDRRYLVKFDLGYSGSEQYARSHRFTATPAVSAAWVASNEVFLKDFNWLSNLKLRASYGKTANDNSGLGRFAYLDNVTVSKGGPIGYLQYLITQQQVGNPFVEAEVAIKQNLGLDLGFFNAVSISVDVFKERMSNMIVGGAATIPLYQGVPLGNYPRGNNGVFENKGYEVTAGYNKAINKNLSVSIGGQLSYIDNKVISVNEAVRTPDYAYPKQQEGFPFGQQFGYLVDYSNGNGFYNTQEELNNRIPFNNAETKIRLGDLKYQDLNGDGLIDLHDRAPIGYGSLPKYSYGISGGLTYKAFDLNFLFQGIGKYTTFFSGQGVYETDIDGVFGSLHQNAWTAERFANGEPITSPALSIVKSISHEASDYYSYDRSFIRLKNMQLAYTLPARLSKAITADKVRFLLSGQNLITWDNMKSKDFGPDGGGYNSFPVYRVYNLGVNVIF</sequence>
<dbReference type="InterPro" id="IPR012910">
    <property type="entry name" value="Plug_dom"/>
</dbReference>